<name>A0A8H4VQM4_9AGAR</name>
<keyword evidence="5" id="KW-1185">Reference proteome</keyword>
<feature type="domain" description="RDRP core" evidence="1">
    <location>
        <begin position="119"/>
        <end position="585"/>
    </location>
</feature>
<dbReference type="PANTHER" id="PTHR10887:SF495">
    <property type="entry name" value="HELICASE SENATAXIN ISOFORM X1-RELATED"/>
    <property type="match status" value="1"/>
</dbReference>
<accession>A0A8H4VQM4</accession>
<evidence type="ECO:0000259" key="1">
    <source>
        <dbReference type="Pfam" id="PF05183"/>
    </source>
</evidence>
<evidence type="ECO:0000259" key="2">
    <source>
        <dbReference type="Pfam" id="PF13086"/>
    </source>
</evidence>
<dbReference type="Pfam" id="PF13087">
    <property type="entry name" value="AAA_12"/>
    <property type="match status" value="1"/>
</dbReference>
<dbReference type="SUPFAM" id="SSF52540">
    <property type="entry name" value="P-loop containing nucleoside triphosphate hydrolases"/>
    <property type="match status" value="1"/>
</dbReference>
<dbReference type="CDD" id="cd18808">
    <property type="entry name" value="SF1_C_Upf1"/>
    <property type="match status" value="1"/>
</dbReference>
<reference evidence="4 5" key="1">
    <citation type="submission" date="2019-12" db="EMBL/GenBank/DDBJ databases">
        <authorList>
            <person name="Floudas D."/>
            <person name="Bentzer J."/>
            <person name="Ahren D."/>
            <person name="Johansson T."/>
            <person name="Persson P."/>
            <person name="Tunlid A."/>
        </authorList>
    </citation>
    <scope>NUCLEOTIDE SEQUENCE [LARGE SCALE GENOMIC DNA]</scope>
    <source>
        <strain evidence="4 5">CBS 102.39</strain>
    </source>
</reference>
<dbReference type="InterPro" id="IPR041679">
    <property type="entry name" value="DNA2/NAM7-like_C"/>
</dbReference>
<sequence>MRFRTQRLFISILEYGRLSPSITLAPSTMSNLKAIVLLENPAPDDQTWRFTYDPASLQTSRSSKAGVVRGKMVSLSAEGITLRMEQFPMNRILSSDDPSKFVLLSIDRSFRFVDRPMREAVDYIVRMFKYGLWLNGVQYRFYGHSNSQLRSRSCFLREANSDADLDDRLYQMGDFKRIMNVAKRAKRIGLLFSSAQIDYVLDPRWVADIPDITVGDEVFSDGCGLISKRLAVGLSKAKKIIFRGARYTPTVYQIRYLGYKGVLMLHPALDRDRPQHLAEFRKSMKKFTTTRDHTFSVVGHSRPYSFGRLNNDIIVLLSSLGVTDEAILGKQKEYFDWISDASKDPVKAIDFLSCLDQYAMAERVLLEGLDSEQVKREIKRLQNSEIAGAKQELTNKFKSRMMVHKSRRLYGVCDPFQVLREGEVHIRITVSRKGATTPIHGDVIIVRNPCLHPGDILKLRAVHRPELSHLLDCLVFASVARPGHKAAPSMSSGGDLDGDEFFVCWDSDLIPAKVSESYDYPGNKEFNKKEITRIDLGQHFASYTASGVAKVSSLFAKWARSSPLGALCVECQELNALHSSSVDGANIKIPDKLATPPEPIAGSKYILDLLEEAADQFSAKFAESASRRAEITSLDKHNAELVLSQLLQSNHNSVSEFELFNLAYRFCRKHDLDIRPYLAHIDFSALTVTEKKTLSTTLSLSDVDFPEIWNSLVRSDVLTPRDLYQRNLAQPFALHRLYTSRTSGMNTFFEYLRMATQDYVRKVLVVQTDERFSVGIFMRGKIPWDEDPAVKHSNRDNDALNVVVCSFMPKSGSDVAQLFSCPSGYRLHCGENRLQLYDRHIGDTFIFINRSGAVSIALGKISGTVQRQVGRVNKLPSQTVELHVVSNRDRISHQLFDLWFDHVSTEEKIRRFQRTPAPYRINDLQDVDWDDESIQGLKTKFYRDIPGIPLTSIRLKHDKTSMANALSRTMLPEIDKAMEFALKYHAEHELYLIFENTINNSSSFSSEFTIHWIGRYPALTFSLLKSYPPEDGQLPPDLEPFSHIIVRHIIRSANETRIASLVALEKLDKSIGLLSLQHYMELLNLAACSIRAQNLIQEILLVLNDSRLKHCPESPITSYGHKYALGVTFDRAEEAADECPCNEDGRPRKKMRVAPSHAKSKFGPDYLKTGEVLVTIRLDARTNVRLHSHVRLQAASKPENRWIDAPIMDGLVVQSGKGEMKVHLQHPAPPEMEEMDWNLYDAGSTATSNAMMDALQRLLLDGEESCLFHGLITGSTASADIDNSEIASMDEATLAHLSSTLNESQIRAVASWRNGPLSLIWGPPGTGKTTVMVQILLDIIKSHDKVPKILMTASTHNAVDNVLERFIAINEQEGLLREEEILRVATDQAKVNPALQHYTVNARVGGDMNENNRLLKQAQDRVENAVLIFTTCAGSGLGILRKPDFDIALIDEASQITEPCALIPLSKGIKRAVIVGDHVQLRPTVREMGKVLQYDVSLLERLYTKASNLDGITKTMLDVQYRSPRILNIFPSNEFYEGQLRTHQGNAEVADFLSLSQFPWPISEDNGSLIPTVFIQCGEEEDIGGRSKSNQGQVDLIHKIQPLITAQRENTGELNQQLASLKVTVLSPYTKQIQALKQKLPSSIPCSTVDSFQGRESDIIIFSAVRCNAEGDVGFLEDPRRLNVMWTRARMALIIVGDRRTMSTNSLWKRALDACTEVNLDSVA</sequence>
<organism evidence="4 5">
    <name type="scientific">Agrocybe pediades</name>
    <dbReference type="NCBI Taxonomy" id="84607"/>
    <lineage>
        <taxon>Eukaryota</taxon>
        <taxon>Fungi</taxon>
        <taxon>Dikarya</taxon>
        <taxon>Basidiomycota</taxon>
        <taxon>Agaricomycotina</taxon>
        <taxon>Agaricomycetes</taxon>
        <taxon>Agaricomycetidae</taxon>
        <taxon>Agaricales</taxon>
        <taxon>Agaricineae</taxon>
        <taxon>Strophariaceae</taxon>
        <taxon>Agrocybe</taxon>
    </lineage>
</organism>
<dbReference type="Gene3D" id="3.40.50.300">
    <property type="entry name" value="P-loop containing nucleotide triphosphate hydrolases"/>
    <property type="match status" value="2"/>
</dbReference>
<evidence type="ECO:0008006" key="6">
    <source>
        <dbReference type="Google" id="ProtNLM"/>
    </source>
</evidence>
<dbReference type="Pfam" id="PF13086">
    <property type="entry name" value="AAA_11"/>
    <property type="match status" value="1"/>
</dbReference>
<dbReference type="PANTHER" id="PTHR10887">
    <property type="entry name" value="DNA2/NAM7 HELICASE FAMILY"/>
    <property type="match status" value="1"/>
</dbReference>
<evidence type="ECO:0000313" key="5">
    <source>
        <dbReference type="Proteomes" id="UP000521872"/>
    </source>
</evidence>
<dbReference type="Pfam" id="PF05183">
    <property type="entry name" value="RdRP"/>
    <property type="match status" value="1"/>
</dbReference>
<dbReference type="GO" id="GO:0004386">
    <property type="term" value="F:helicase activity"/>
    <property type="evidence" value="ECO:0007669"/>
    <property type="project" value="InterPro"/>
</dbReference>
<feature type="domain" description="DNA2/NAM7 helicase helicase" evidence="2">
    <location>
        <begin position="1301"/>
        <end position="1419"/>
    </location>
</feature>
<protein>
    <recommendedName>
        <fullName evidence="6">RNA-directed RNA polymerase</fullName>
    </recommendedName>
</protein>
<comment type="caution">
    <text evidence="4">The sequence shown here is derived from an EMBL/GenBank/DDBJ whole genome shotgun (WGS) entry which is preliminary data.</text>
</comment>
<dbReference type="InterPro" id="IPR045055">
    <property type="entry name" value="DNA2/NAM7-like"/>
</dbReference>
<evidence type="ECO:0000259" key="3">
    <source>
        <dbReference type="Pfam" id="PF13087"/>
    </source>
</evidence>
<gene>
    <name evidence="4" type="ORF">D9613_008904</name>
</gene>
<feature type="domain" description="DNA2/NAM7 helicase-like C-terminal" evidence="3">
    <location>
        <begin position="1494"/>
        <end position="1699"/>
    </location>
</feature>
<proteinExistence type="predicted"/>
<dbReference type="InterPro" id="IPR047187">
    <property type="entry name" value="SF1_C_Upf1"/>
</dbReference>
<dbReference type="InterPro" id="IPR057596">
    <property type="entry name" value="RDRP_core"/>
</dbReference>
<dbReference type="EMBL" id="JAACJL010000031">
    <property type="protein sequence ID" value="KAF4616514.1"/>
    <property type="molecule type" value="Genomic_DNA"/>
</dbReference>
<dbReference type="InterPro" id="IPR027417">
    <property type="entry name" value="P-loop_NTPase"/>
</dbReference>
<dbReference type="GO" id="GO:0003968">
    <property type="term" value="F:RNA-directed RNA polymerase activity"/>
    <property type="evidence" value="ECO:0007669"/>
    <property type="project" value="InterPro"/>
</dbReference>
<dbReference type="Proteomes" id="UP000521872">
    <property type="component" value="Unassembled WGS sequence"/>
</dbReference>
<evidence type="ECO:0000313" key="4">
    <source>
        <dbReference type="EMBL" id="KAF4616514.1"/>
    </source>
</evidence>
<dbReference type="InterPro" id="IPR041677">
    <property type="entry name" value="DNA2/NAM7_AAA_11"/>
</dbReference>